<proteinExistence type="predicted"/>
<name>A0A6A5KH33_9PLEO</name>
<dbReference type="EMBL" id="ML975295">
    <property type="protein sequence ID" value="KAF1834916.1"/>
    <property type="molecule type" value="Genomic_DNA"/>
</dbReference>
<sequence length="155" mass="17335">MAELGAIASIVQLADVALRVSGEIRAFLDAYKTTGQDVKSLRDALRDVEANVRNLVQYTAEFKKSKNTTEEFEVLSETITHALTGYGADVLGAKHLLPSKPADKVKEKVHWVLNKRKAQEIAERLNQRNTRLITALEITGRLTESLFPLFRKTLT</sequence>
<organism evidence="1 2">
    <name type="scientific">Decorospora gaudefroyi</name>
    <dbReference type="NCBI Taxonomy" id="184978"/>
    <lineage>
        <taxon>Eukaryota</taxon>
        <taxon>Fungi</taxon>
        <taxon>Dikarya</taxon>
        <taxon>Ascomycota</taxon>
        <taxon>Pezizomycotina</taxon>
        <taxon>Dothideomycetes</taxon>
        <taxon>Pleosporomycetidae</taxon>
        <taxon>Pleosporales</taxon>
        <taxon>Pleosporineae</taxon>
        <taxon>Pleosporaceae</taxon>
        <taxon>Decorospora</taxon>
    </lineage>
</organism>
<accession>A0A6A5KH33</accession>
<keyword evidence="2" id="KW-1185">Reference proteome</keyword>
<dbReference type="AlphaFoldDB" id="A0A6A5KH33"/>
<evidence type="ECO:0000313" key="2">
    <source>
        <dbReference type="Proteomes" id="UP000800040"/>
    </source>
</evidence>
<reference evidence="1" key="1">
    <citation type="submission" date="2020-01" db="EMBL/GenBank/DDBJ databases">
        <authorList>
            <consortium name="DOE Joint Genome Institute"/>
            <person name="Haridas S."/>
            <person name="Albert R."/>
            <person name="Binder M."/>
            <person name="Bloem J."/>
            <person name="Labutti K."/>
            <person name="Salamov A."/>
            <person name="Andreopoulos B."/>
            <person name="Baker S.E."/>
            <person name="Barry K."/>
            <person name="Bills G."/>
            <person name="Bluhm B.H."/>
            <person name="Cannon C."/>
            <person name="Castanera R."/>
            <person name="Culley D.E."/>
            <person name="Daum C."/>
            <person name="Ezra D."/>
            <person name="Gonzalez J.B."/>
            <person name="Henrissat B."/>
            <person name="Kuo A."/>
            <person name="Liang C."/>
            <person name="Lipzen A."/>
            <person name="Lutzoni F."/>
            <person name="Magnuson J."/>
            <person name="Mondo S."/>
            <person name="Nolan M."/>
            <person name="Ohm R."/>
            <person name="Pangilinan J."/>
            <person name="Park H.-J."/>
            <person name="Ramirez L."/>
            <person name="Alfaro M."/>
            <person name="Sun H."/>
            <person name="Tritt A."/>
            <person name="Yoshinaga Y."/>
            <person name="Zwiers L.-H."/>
            <person name="Turgeon B.G."/>
            <person name="Goodwin S.B."/>
            <person name="Spatafora J.W."/>
            <person name="Crous P.W."/>
            <person name="Grigoriev I.V."/>
        </authorList>
    </citation>
    <scope>NUCLEOTIDE SEQUENCE</scope>
    <source>
        <strain evidence="1">P77</strain>
    </source>
</reference>
<evidence type="ECO:0008006" key="3">
    <source>
        <dbReference type="Google" id="ProtNLM"/>
    </source>
</evidence>
<gene>
    <name evidence="1" type="ORF">BDW02DRAFT_497251</name>
</gene>
<dbReference type="Proteomes" id="UP000800040">
    <property type="component" value="Unassembled WGS sequence"/>
</dbReference>
<evidence type="ECO:0000313" key="1">
    <source>
        <dbReference type="EMBL" id="KAF1834916.1"/>
    </source>
</evidence>
<dbReference type="OrthoDB" id="3787958at2759"/>
<protein>
    <recommendedName>
        <fullName evidence="3">NACHT-NTPase and P-loop NTPases N-terminal domain-containing protein</fullName>
    </recommendedName>
</protein>